<feature type="domain" description="Cas10/Cmr2 second palm" evidence="3">
    <location>
        <begin position="187"/>
        <end position="333"/>
    </location>
</feature>
<evidence type="ECO:0000313" key="5">
    <source>
        <dbReference type="Proteomes" id="UP001210690"/>
    </source>
</evidence>
<evidence type="ECO:0000313" key="4">
    <source>
        <dbReference type="EMBL" id="WBB31438.1"/>
    </source>
</evidence>
<dbReference type="GO" id="GO:0051607">
    <property type="term" value="P:defense response to virus"/>
    <property type="evidence" value="ECO:0007669"/>
    <property type="project" value="UniProtKB-KW"/>
</dbReference>
<protein>
    <recommendedName>
        <fullName evidence="3">Cas10/Cmr2 second palm domain-containing protein</fullName>
    </recommendedName>
</protein>
<evidence type="ECO:0000256" key="2">
    <source>
        <dbReference type="ARBA" id="ARBA00023118"/>
    </source>
</evidence>
<accession>A0AAX3K8H4</accession>
<keyword evidence="2" id="KW-0051">Antiviral defense</keyword>
<dbReference type="Proteomes" id="UP001210690">
    <property type="component" value="Chromosome"/>
</dbReference>
<dbReference type="RefSeq" id="WP_269755487.1">
    <property type="nucleotide sequence ID" value="NZ_CP101412.1"/>
</dbReference>
<dbReference type="AlphaFoldDB" id="A0AAX3K8H4"/>
<evidence type="ECO:0000259" key="3">
    <source>
        <dbReference type="Pfam" id="PF22335"/>
    </source>
</evidence>
<reference evidence="4" key="1">
    <citation type="submission" date="2022-07" db="EMBL/GenBank/DDBJ databases">
        <title>Parvimonas micra travels from the subgingival sulcus of the human oral cavity to the colorectal adenocarcinoma.</title>
        <authorList>
            <person name="Conde-Perez K."/>
            <person name="Buetas E."/>
            <person name="Aja-Macaya P."/>
            <person name="Martin-De Arribas E."/>
            <person name="Iglesias-Corras I."/>
            <person name="Trigo-Tasende N."/>
            <person name="Nasser-Ali M."/>
            <person name="Estevez L.S."/>
            <person name="Rumbo-Feal S."/>
            <person name="Otero-Alen B."/>
            <person name="Noguera J.F."/>
            <person name="Concha A."/>
            <person name="Pardinas-Lopez S."/>
            <person name="Carda-Dieguez M."/>
            <person name="Gomez-Randulfe I."/>
            <person name="Martinez-Lago N."/>
            <person name="Ladra S."/>
            <person name="Aparicio L.A."/>
            <person name="Bou G."/>
            <person name="Mira A."/>
            <person name="Vallejo J.A."/>
            <person name="Poza M."/>
        </authorList>
    </citation>
    <scope>NUCLEOTIDE SEQUENCE</scope>
    <source>
        <strain evidence="4">PM102KC-G-1</strain>
    </source>
</reference>
<proteinExistence type="predicted"/>
<dbReference type="EMBL" id="CP101412">
    <property type="protein sequence ID" value="WBB31438.1"/>
    <property type="molecule type" value="Genomic_DNA"/>
</dbReference>
<dbReference type="InterPro" id="IPR054767">
    <property type="entry name" value="Cas10-Cmr2_palm2"/>
</dbReference>
<keyword evidence="1" id="KW-0547">Nucleotide-binding</keyword>
<dbReference type="Gene3D" id="3.30.70.270">
    <property type="match status" value="1"/>
</dbReference>
<dbReference type="Pfam" id="PF22335">
    <property type="entry name" value="Cas10-Cmr2_palm2"/>
    <property type="match status" value="1"/>
</dbReference>
<dbReference type="GO" id="GO:0000166">
    <property type="term" value="F:nucleotide binding"/>
    <property type="evidence" value="ECO:0007669"/>
    <property type="project" value="UniProtKB-KW"/>
</dbReference>
<dbReference type="InterPro" id="IPR043128">
    <property type="entry name" value="Rev_trsase/Diguanyl_cyclase"/>
</dbReference>
<name>A0AAX3K8H4_9FIRM</name>
<sequence>MSFIVGISVEKIQKYIYQTLDDNRSEIQKDEQTLKEVIKASNTVSSTISKDIEKLFDINKKILWISGKYIFEVEDIEDKIKEKLKNLFKDIYLKYSGTLLINYVYFEKINLNNKKIIDKVNFYLKSNDTKRRIIVENNEILFSFQEEVNILNCDKNCDKNFIDYTSVYIKNMDELISDDKEGTNGKIAIVKADINNMGEIFSGITDYDTYMKLSLILENKITVNYLGKLISKNKNLTNKIFPLYIAGDDIFFAVKIESVLDSILILRNLIDDINDEINKKINSLSNDKSSKLNKLVISVGVEFTNNHQTIRYYREIVERELYNAKKFTKEKNSKEIKAILGTSIAGNMFYSYLEEQRIREKDCFFKFKTEILELIQLKNENIYTNTFIHNFLYALENIDISNKNNEDNIKKFVNTFLYFLCPDIRNAESKVIPKELYLKNYFMKMFMKNKKENEDENQIVYDKSNFKNAISKLKLILLLTDEKYISNIRLNQFRYIVFEKNDETRDFLNSNMFIKPLKYICNSGDSIEKCFILNTTDKGFNTFKKVPFHLSMLFKAKNLIEIGKKEKVKTLFANYAELIETKEKEYEKDNDIQKEEHFINYRLKFNKDKFNREFDNINGTEWLDRIILFYKYDQQRILYRIISGQNEKQRKTDK</sequence>
<evidence type="ECO:0000256" key="1">
    <source>
        <dbReference type="ARBA" id="ARBA00022741"/>
    </source>
</evidence>
<organism evidence="4 5">
    <name type="scientific">Parvimonas micra</name>
    <dbReference type="NCBI Taxonomy" id="33033"/>
    <lineage>
        <taxon>Bacteria</taxon>
        <taxon>Bacillati</taxon>
        <taxon>Bacillota</taxon>
        <taxon>Tissierellia</taxon>
        <taxon>Tissierellales</taxon>
        <taxon>Peptoniphilaceae</taxon>
        <taxon>Parvimonas</taxon>
    </lineage>
</organism>
<gene>
    <name evidence="4" type="ORF">NM222_02880</name>
</gene>